<evidence type="ECO:0000259" key="3">
    <source>
        <dbReference type="Pfam" id="PF05368"/>
    </source>
</evidence>
<dbReference type="Proteomes" id="UP001203852">
    <property type="component" value="Unassembled WGS sequence"/>
</dbReference>
<dbReference type="SUPFAM" id="SSF51735">
    <property type="entry name" value="NAD(P)-binding Rossmann-fold domains"/>
    <property type="match status" value="1"/>
</dbReference>
<dbReference type="InterPro" id="IPR036291">
    <property type="entry name" value="NAD(P)-bd_dom_sf"/>
</dbReference>
<comment type="similarity">
    <text evidence="1">Belongs to the NmrA-type oxidoreductase family.</text>
</comment>
<dbReference type="Pfam" id="PF05368">
    <property type="entry name" value="NmrA"/>
    <property type="match status" value="1"/>
</dbReference>
<dbReference type="InterPro" id="IPR051164">
    <property type="entry name" value="NmrA-like_oxidored"/>
</dbReference>
<reference evidence="4" key="1">
    <citation type="journal article" date="2022" name="bioRxiv">
        <title>Deciphering the potential niche of two novel black yeast fungi from a biological soil crust based on their genomes, phenotypes, and melanin regulation.</title>
        <authorList>
            <consortium name="DOE Joint Genome Institute"/>
            <person name="Carr E.C."/>
            <person name="Barton Q."/>
            <person name="Grambo S."/>
            <person name="Sullivan M."/>
            <person name="Renfro C.M."/>
            <person name="Kuo A."/>
            <person name="Pangilinan J."/>
            <person name="Lipzen A."/>
            <person name="Keymanesh K."/>
            <person name="Savage E."/>
            <person name="Barry K."/>
            <person name="Grigoriev I.V."/>
            <person name="Riekhof W.R."/>
            <person name="Harris S.S."/>
        </authorList>
    </citation>
    <scope>NUCLEOTIDE SEQUENCE</scope>
    <source>
        <strain evidence="4">JF 03-4F</strain>
    </source>
</reference>
<gene>
    <name evidence="4" type="ORF">EDD36DRAFT_213021</name>
</gene>
<dbReference type="EMBL" id="MU404353">
    <property type="protein sequence ID" value="KAI1614018.1"/>
    <property type="molecule type" value="Genomic_DNA"/>
</dbReference>
<dbReference type="PANTHER" id="PTHR42748:SF26">
    <property type="entry name" value="NMRA-LIKE DOMAIN-CONTAINING PROTEIN"/>
    <property type="match status" value="1"/>
</dbReference>
<sequence>MTKVIAVVGATGSQGGSVARTFLKIPGWEVRGITRNRNSAAARELAELGVKIVEADLDDVASVESAFSGASAIFGVTDFWQFVQSPKTHELAKSENITWNEACFRLELQQGINIIDAAVKVAKGCVLERLVLSTLSDAKRASKGKYTWVYHYDGKAQFVQYLEMKAQSEPEYRQLLETTSYVQMGFYLDNWKMTPLFAPQKQANGTYVWYMVHGKSPIEHEHPLPVVHPPTDTGPFVEALVLKAPPGTTVLGTSKLFKFSEFVKLWGGILKVEAGIQELSIEDLDAKFPGGFGREVGESAAYVREYGWDGGEGAILPEQAGVDLGALTDAETYIRDTDWSSVVN</sequence>
<organism evidence="4 5">
    <name type="scientific">Exophiala viscosa</name>
    <dbReference type="NCBI Taxonomy" id="2486360"/>
    <lineage>
        <taxon>Eukaryota</taxon>
        <taxon>Fungi</taxon>
        <taxon>Dikarya</taxon>
        <taxon>Ascomycota</taxon>
        <taxon>Pezizomycotina</taxon>
        <taxon>Eurotiomycetes</taxon>
        <taxon>Chaetothyriomycetidae</taxon>
        <taxon>Chaetothyriales</taxon>
        <taxon>Herpotrichiellaceae</taxon>
        <taxon>Exophiala</taxon>
    </lineage>
</organism>
<evidence type="ECO:0000313" key="5">
    <source>
        <dbReference type="Proteomes" id="UP001203852"/>
    </source>
</evidence>
<dbReference type="PANTHER" id="PTHR42748">
    <property type="entry name" value="NITROGEN METABOLITE REPRESSION PROTEIN NMRA FAMILY MEMBER"/>
    <property type="match status" value="1"/>
</dbReference>
<proteinExistence type="inferred from homology"/>
<name>A0AAN6IE26_9EURO</name>
<feature type="domain" description="NmrA-like" evidence="3">
    <location>
        <begin position="1"/>
        <end position="309"/>
    </location>
</feature>
<evidence type="ECO:0000256" key="2">
    <source>
        <dbReference type="ARBA" id="ARBA00022857"/>
    </source>
</evidence>
<protein>
    <recommendedName>
        <fullName evidence="3">NmrA-like domain-containing protein</fullName>
    </recommendedName>
</protein>
<dbReference type="Gene3D" id="3.40.50.720">
    <property type="entry name" value="NAD(P)-binding Rossmann-like Domain"/>
    <property type="match status" value="1"/>
</dbReference>
<dbReference type="Gene3D" id="3.90.25.10">
    <property type="entry name" value="UDP-galactose 4-epimerase, domain 1"/>
    <property type="match status" value="1"/>
</dbReference>
<keyword evidence="2" id="KW-0521">NADP</keyword>
<dbReference type="AlphaFoldDB" id="A0AAN6IE26"/>
<accession>A0AAN6IE26</accession>
<keyword evidence="5" id="KW-1185">Reference proteome</keyword>
<dbReference type="GO" id="GO:0005634">
    <property type="term" value="C:nucleus"/>
    <property type="evidence" value="ECO:0007669"/>
    <property type="project" value="TreeGrafter"/>
</dbReference>
<evidence type="ECO:0000313" key="4">
    <source>
        <dbReference type="EMBL" id="KAI1614018.1"/>
    </source>
</evidence>
<comment type="caution">
    <text evidence="4">The sequence shown here is derived from an EMBL/GenBank/DDBJ whole genome shotgun (WGS) entry which is preliminary data.</text>
</comment>
<evidence type="ECO:0000256" key="1">
    <source>
        <dbReference type="ARBA" id="ARBA00006328"/>
    </source>
</evidence>
<dbReference type="InterPro" id="IPR008030">
    <property type="entry name" value="NmrA-like"/>
</dbReference>